<evidence type="ECO:0000313" key="1">
    <source>
        <dbReference type="EMBL" id="KAI3745584.1"/>
    </source>
</evidence>
<protein>
    <submittedName>
        <fullName evidence="1">Uncharacterized protein</fullName>
    </submittedName>
</protein>
<comment type="caution">
    <text evidence="1">The sequence shown here is derived from an EMBL/GenBank/DDBJ whole genome shotgun (WGS) entry which is preliminary data.</text>
</comment>
<dbReference type="Proteomes" id="UP001055879">
    <property type="component" value="Linkage Group LG03"/>
</dbReference>
<evidence type="ECO:0000313" key="2">
    <source>
        <dbReference type="Proteomes" id="UP001055879"/>
    </source>
</evidence>
<dbReference type="EMBL" id="CM042049">
    <property type="protein sequence ID" value="KAI3745584.1"/>
    <property type="molecule type" value="Genomic_DNA"/>
</dbReference>
<keyword evidence="2" id="KW-1185">Reference proteome</keyword>
<reference evidence="1 2" key="2">
    <citation type="journal article" date="2022" name="Mol. Ecol. Resour.">
        <title>The genomes of chicory, endive, great burdock and yacon provide insights into Asteraceae paleo-polyploidization history and plant inulin production.</title>
        <authorList>
            <person name="Fan W."/>
            <person name="Wang S."/>
            <person name="Wang H."/>
            <person name="Wang A."/>
            <person name="Jiang F."/>
            <person name="Liu H."/>
            <person name="Zhao H."/>
            <person name="Xu D."/>
            <person name="Zhang Y."/>
        </authorList>
    </citation>
    <scope>NUCLEOTIDE SEQUENCE [LARGE SCALE GENOMIC DNA]</scope>
    <source>
        <strain evidence="2">cv. Niubang</strain>
    </source>
</reference>
<gene>
    <name evidence="1" type="ORF">L6452_07984</name>
</gene>
<organism evidence="1 2">
    <name type="scientific">Arctium lappa</name>
    <name type="common">Greater burdock</name>
    <name type="synonym">Lappa major</name>
    <dbReference type="NCBI Taxonomy" id="4217"/>
    <lineage>
        <taxon>Eukaryota</taxon>
        <taxon>Viridiplantae</taxon>
        <taxon>Streptophyta</taxon>
        <taxon>Embryophyta</taxon>
        <taxon>Tracheophyta</taxon>
        <taxon>Spermatophyta</taxon>
        <taxon>Magnoliopsida</taxon>
        <taxon>eudicotyledons</taxon>
        <taxon>Gunneridae</taxon>
        <taxon>Pentapetalae</taxon>
        <taxon>asterids</taxon>
        <taxon>campanulids</taxon>
        <taxon>Asterales</taxon>
        <taxon>Asteraceae</taxon>
        <taxon>Carduoideae</taxon>
        <taxon>Cardueae</taxon>
        <taxon>Arctiinae</taxon>
        <taxon>Arctium</taxon>
    </lineage>
</organism>
<sequence length="574" mass="65974">MEIVTAIVTPVVQSLIVPIKKQLGYLISCKTYVRDVGTKIKDLDGKRVNVEEHMNHNKRNNLVVPTEVRGWLEKVVKTDEKVESISSDVGSCFNLKRRHKIGRKAFKIIEEINRLIEENNMINWSDHRIPLGKVDSMKASTSTPSEKGIRFTHINGEELVERSKNLFTLEIEFFDSNALPKNMSFKKLERFKISLGCYLKENDVQNRHSFENTLMLVTEKCEILDSRMIELLDKTEVLHFQVNGVNDLGDGLVESLHHRRSSFYNLRVLTICKCANLRYLFTVCVANSLKMLERLTISFCPVLETLVDEDNNGVGVIKFQALKFLSFGHLPKLMSLCNVVNAIELPQLEELILDSLPNFSSIYPDDKSATSSLSNDIYTIQPFLNKEVAIAQLKKLKVSKMERLKEIWPSNPMSLLHHLEELIVNNCGSIEVLFNIDLESVGNIEESSCCLRSIQVWEVGNLREVWRIKGANNEGLTFSCFHAIENIEISDCKWFRNVFTPTTTNFDMRALTKLAIDRGERRIKRRQEQEINVMPKEEISEVGDDISNVVFSSHLIHNTFHYVHTLHIEDHNRE</sequence>
<accession>A0ACB9DFZ5</accession>
<name>A0ACB9DFZ5_ARCLA</name>
<reference evidence="2" key="1">
    <citation type="journal article" date="2022" name="Mol. Ecol. Resour.">
        <title>The genomes of chicory, endive, great burdock and yacon provide insights into Asteraceae palaeo-polyploidization history and plant inulin production.</title>
        <authorList>
            <person name="Fan W."/>
            <person name="Wang S."/>
            <person name="Wang H."/>
            <person name="Wang A."/>
            <person name="Jiang F."/>
            <person name="Liu H."/>
            <person name="Zhao H."/>
            <person name="Xu D."/>
            <person name="Zhang Y."/>
        </authorList>
    </citation>
    <scope>NUCLEOTIDE SEQUENCE [LARGE SCALE GENOMIC DNA]</scope>
    <source>
        <strain evidence="2">cv. Niubang</strain>
    </source>
</reference>
<proteinExistence type="predicted"/>